<gene>
    <name evidence="3" type="ORF">MPOCJGCO_4626</name>
</gene>
<dbReference type="Proteomes" id="UP001055057">
    <property type="component" value="Unassembled WGS sequence"/>
</dbReference>
<evidence type="ECO:0000259" key="2">
    <source>
        <dbReference type="Pfam" id="PF01370"/>
    </source>
</evidence>
<dbReference type="SUPFAM" id="SSF51735">
    <property type="entry name" value="NAD(P)-binding Rossmann-fold domains"/>
    <property type="match status" value="1"/>
</dbReference>
<proteinExistence type="predicted"/>
<dbReference type="InterPro" id="IPR051207">
    <property type="entry name" value="ComplexI_NDUFA9_subunit"/>
</dbReference>
<feature type="domain" description="NAD-dependent epimerase/dehydratase" evidence="2">
    <location>
        <begin position="21"/>
        <end position="228"/>
    </location>
</feature>
<feature type="region of interest" description="Disordered" evidence="1">
    <location>
        <begin position="340"/>
        <end position="391"/>
    </location>
</feature>
<evidence type="ECO:0000256" key="1">
    <source>
        <dbReference type="SAM" id="MobiDB-lite"/>
    </source>
</evidence>
<dbReference type="EMBL" id="BPRB01000331">
    <property type="protein sequence ID" value="GJE62493.1"/>
    <property type="molecule type" value="Genomic_DNA"/>
</dbReference>
<dbReference type="InterPro" id="IPR036291">
    <property type="entry name" value="NAD(P)-bd_dom_sf"/>
</dbReference>
<dbReference type="PANTHER" id="PTHR12126">
    <property type="entry name" value="NADH-UBIQUINONE OXIDOREDUCTASE 39 KDA SUBUNIT-RELATED"/>
    <property type="match status" value="1"/>
</dbReference>
<dbReference type="Gene3D" id="3.40.50.720">
    <property type="entry name" value="NAD(P)-binding Rossmann-like Domain"/>
    <property type="match status" value="1"/>
</dbReference>
<sequence>MTGSSTPTASLGLTRPASQLVTIFGGSGFLGRHVVRSLAKRGYRIRVAVRRPDLALFLQPLGKVGQIVAVQANLRYPDSIARAVEGADVVINLVGILQEAGPQRFARLQAEGAGEIAQAAARVGAALVHVSAIGADPASGSAYARSKAEGEAKVFSACPEAVVFRPSLVFGPGDSFFNRFANLARALPVLPLAGAKSRFQPVFVGDVAEAIALATEGRVPGGKVYELGGPEVATLEHLVRYMLETTHRKRVVLDLPLPLAKLQARAMEIADTLTFGFLPADLKLTRDQVVLLQSDNVVSEYAKSEGRTLEALGILPTAAEAVVPGYLWRFRKAGQFATGRGTPGMAEIPDSIAPEPMGPGSQHRPMTASGPAIGADAASSSRMGARWGTRR</sequence>
<dbReference type="CDD" id="cd05271">
    <property type="entry name" value="NDUFA9_like_SDR_a"/>
    <property type="match status" value="1"/>
</dbReference>
<dbReference type="InterPro" id="IPR001509">
    <property type="entry name" value="Epimerase_deHydtase"/>
</dbReference>
<protein>
    <recommendedName>
        <fullName evidence="2">NAD-dependent epimerase/dehydratase domain-containing protein</fullName>
    </recommendedName>
</protein>
<evidence type="ECO:0000313" key="4">
    <source>
        <dbReference type="Proteomes" id="UP001055057"/>
    </source>
</evidence>
<evidence type="ECO:0000313" key="3">
    <source>
        <dbReference type="EMBL" id="GJE62493.1"/>
    </source>
</evidence>
<name>A0ABQ4U626_9HYPH</name>
<keyword evidence="4" id="KW-1185">Reference proteome</keyword>
<reference evidence="3" key="1">
    <citation type="journal article" date="2021" name="Front. Microbiol.">
        <title>Comprehensive Comparative Genomics and Phenotyping of Methylobacterium Species.</title>
        <authorList>
            <person name="Alessa O."/>
            <person name="Ogura Y."/>
            <person name="Fujitani Y."/>
            <person name="Takami H."/>
            <person name="Hayashi T."/>
            <person name="Sahin N."/>
            <person name="Tani A."/>
        </authorList>
    </citation>
    <scope>NUCLEOTIDE SEQUENCE</scope>
    <source>
        <strain evidence="3">DSM 23632</strain>
    </source>
</reference>
<dbReference type="RefSeq" id="WP_238185128.1">
    <property type="nucleotide sequence ID" value="NZ_BPRB01000331.1"/>
</dbReference>
<comment type="caution">
    <text evidence="3">The sequence shown here is derived from an EMBL/GenBank/DDBJ whole genome shotgun (WGS) entry which is preliminary data.</text>
</comment>
<dbReference type="Pfam" id="PF01370">
    <property type="entry name" value="Epimerase"/>
    <property type="match status" value="1"/>
</dbReference>
<reference evidence="3" key="2">
    <citation type="submission" date="2021-08" db="EMBL/GenBank/DDBJ databases">
        <authorList>
            <person name="Tani A."/>
            <person name="Ola A."/>
            <person name="Ogura Y."/>
            <person name="Katsura K."/>
            <person name="Hayashi T."/>
        </authorList>
    </citation>
    <scope>NUCLEOTIDE SEQUENCE</scope>
    <source>
        <strain evidence="3">DSM 23632</strain>
    </source>
</reference>
<organism evidence="3 4">
    <name type="scientific">Methylobacterium trifolii</name>
    <dbReference type="NCBI Taxonomy" id="1003092"/>
    <lineage>
        <taxon>Bacteria</taxon>
        <taxon>Pseudomonadati</taxon>
        <taxon>Pseudomonadota</taxon>
        <taxon>Alphaproteobacteria</taxon>
        <taxon>Hyphomicrobiales</taxon>
        <taxon>Methylobacteriaceae</taxon>
        <taxon>Methylobacterium</taxon>
    </lineage>
</organism>
<dbReference type="PANTHER" id="PTHR12126:SF11">
    <property type="entry name" value="NADH DEHYDROGENASE [UBIQUINONE] 1 ALPHA SUBCOMPLEX SUBUNIT 9, MITOCHONDRIAL"/>
    <property type="match status" value="1"/>
</dbReference>
<accession>A0ABQ4U626</accession>